<accession>A0A543PAG8</accession>
<comment type="caution">
    <text evidence="7">The sequence shown here is derived from an EMBL/GenBank/DDBJ whole genome shotgun (WGS) entry which is preliminary data.</text>
</comment>
<evidence type="ECO:0000256" key="2">
    <source>
        <dbReference type="ARBA" id="ARBA00022448"/>
    </source>
</evidence>
<evidence type="ECO:0000256" key="5">
    <source>
        <dbReference type="ARBA" id="ARBA00022970"/>
    </source>
</evidence>
<dbReference type="EMBL" id="VFQE01000001">
    <property type="protein sequence ID" value="TQN40990.1"/>
    <property type="molecule type" value="Genomic_DNA"/>
</dbReference>
<dbReference type="PANTHER" id="PTHR43820:SF4">
    <property type="entry name" value="HIGH-AFFINITY BRANCHED-CHAIN AMINO ACID TRANSPORT ATP-BINDING PROTEIN LIVF"/>
    <property type="match status" value="1"/>
</dbReference>
<dbReference type="InterPro" id="IPR052156">
    <property type="entry name" value="BCAA_Transport_ATP-bd_LivF"/>
</dbReference>
<dbReference type="InterPro" id="IPR017871">
    <property type="entry name" value="ABC_transporter-like_CS"/>
</dbReference>
<dbReference type="GO" id="GO:0015807">
    <property type="term" value="P:L-amino acid transport"/>
    <property type="evidence" value="ECO:0007669"/>
    <property type="project" value="TreeGrafter"/>
</dbReference>
<dbReference type="PANTHER" id="PTHR43820">
    <property type="entry name" value="HIGH-AFFINITY BRANCHED-CHAIN AMINO ACID TRANSPORT ATP-BINDING PROTEIN LIVF"/>
    <property type="match status" value="1"/>
</dbReference>
<dbReference type="InterPro" id="IPR003439">
    <property type="entry name" value="ABC_transporter-like_ATP-bd"/>
</dbReference>
<dbReference type="OrthoDB" id="9776369at2"/>
<name>A0A543PAG8_9ACTN</name>
<dbReference type="InterPro" id="IPR003593">
    <property type="entry name" value="AAA+_ATPase"/>
</dbReference>
<dbReference type="Gene3D" id="3.40.50.300">
    <property type="entry name" value="P-loop containing nucleotide triphosphate hydrolases"/>
    <property type="match status" value="1"/>
</dbReference>
<keyword evidence="8" id="KW-1185">Reference proteome</keyword>
<keyword evidence="3" id="KW-0547">Nucleotide-binding</keyword>
<evidence type="ECO:0000256" key="4">
    <source>
        <dbReference type="ARBA" id="ARBA00022840"/>
    </source>
</evidence>
<dbReference type="Pfam" id="PF00005">
    <property type="entry name" value="ABC_tran"/>
    <property type="match status" value="1"/>
</dbReference>
<proteinExistence type="inferred from homology"/>
<evidence type="ECO:0000259" key="6">
    <source>
        <dbReference type="PROSITE" id="PS50893"/>
    </source>
</evidence>
<dbReference type="AlphaFoldDB" id="A0A543PAG8"/>
<dbReference type="PROSITE" id="PS00211">
    <property type="entry name" value="ABC_TRANSPORTER_1"/>
    <property type="match status" value="1"/>
</dbReference>
<dbReference type="GO" id="GO:0005524">
    <property type="term" value="F:ATP binding"/>
    <property type="evidence" value="ECO:0007669"/>
    <property type="project" value="UniProtKB-KW"/>
</dbReference>
<reference evidence="7 8" key="1">
    <citation type="submission" date="2019-06" db="EMBL/GenBank/DDBJ databases">
        <title>Sequencing the genomes of 1000 actinobacteria strains.</title>
        <authorList>
            <person name="Klenk H.-P."/>
        </authorList>
    </citation>
    <scope>NUCLEOTIDE SEQUENCE [LARGE SCALE GENOMIC DNA]</scope>
    <source>
        <strain evidence="7 8">DSM 46837</strain>
    </source>
</reference>
<dbReference type="SUPFAM" id="SSF52540">
    <property type="entry name" value="P-loop containing nucleoside triphosphate hydrolases"/>
    <property type="match status" value="1"/>
</dbReference>
<dbReference type="CDD" id="cd03224">
    <property type="entry name" value="ABC_TM1139_LivF_branched"/>
    <property type="match status" value="1"/>
</dbReference>
<dbReference type="InterPro" id="IPR027417">
    <property type="entry name" value="P-loop_NTPase"/>
</dbReference>
<dbReference type="Proteomes" id="UP000319865">
    <property type="component" value="Unassembled WGS sequence"/>
</dbReference>
<dbReference type="SMART" id="SM00382">
    <property type="entry name" value="AAA"/>
    <property type="match status" value="1"/>
</dbReference>
<sequence>MKLGRGSAVSRVDDTGAGPALEVTDLQAGYGALRVLHGITLSVAPNEVVGVLGANGAGKTTLLRAISGAVRPQGGSVVLHGRTVTGMPDYELTRAGVGHVPSGRELFADLSVDDNLMMGAHSVPAARAGELRDRVLELFPALGSMLDRRAGALSGGEQQMLAFGRALMTDPSLLLLDEPSTGLAPAIVASLFDALRQLIAEGGMSVVLVEQNAGLALEVVERAFVLRQGRIVLAGTAADLGNDTQLVDAYLGA</sequence>
<dbReference type="PROSITE" id="PS50893">
    <property type="entry name" value="ABC_TRANSPORTER_2"/>
    <property type="match status" value="1"/>
</dbReference>
<dbReference type="GO" id="GO:0016887">
    <property type="term" value="F:ATP hydrolysis activity"/>
    <property type="evidence" value="ECO:0007669"/>
    <property type="project" value="InterPro"/>
</dbReference>
<keyword evidence="5" id="KW-0029">Amino-acid transport</keyword>
<evidence type="ECO:0000313" key="7">
    <source>
        <dbReference type="EMBL" id="TQN40990.1"/>
    </source>
</evidence>
<comment type="similarity">
    <text evidence="1">Belongs to the ABC transporter superfamily.</text>
</comment>
<gene>
    <name evidence="7" type="ORF">FHU33_0342</name>
</gene>
<organism evidence="7 8">
    <name type="scientific">Blastococcus colisei</name>
    <dbReference type="NCBI Taxonomy" id="1564162"/>
    <lineage>
        <taxon>Bacteria</taxon>
        <taxon>Bacillati</taxon>
        <taxon>Actinomycetota</taxon>
        <taxon>Actinomycetes</taxon>
        <taxon>Geodermatophilales</taxon>
        <taxon>Geodermatophilaceae</taxon>
        <taxon>Blastococcus</taxon>
    </lineage>
</organism>
<feature type="domain" description="ABC transporter" evidence="6">
    <location>
        <begin position="21"/>
        <end position="253"/>
    </location>
</feature>
<dbReference type="GO" id="GO:0015658">
    <property type="term" value="F:branched-chain amino acid transmembrane transporter activity"/>
    <property type="evidence" value="ECO:0007669"/>
    <property type="project" value="TreeGrafter"/>
</dbReference>
<protein>
    <submittedName>
        <fullName evidence="7">Amino acid/amide ABC transporter ATP-binding protein 2 (HAAT family)</fullName>
    </submittedName>
</protein>
<evidence type="ECO:0000256" key="1">
    <source>
        <dbReference type="ARBA" id="ARBA00005417"/>
    </source>
</evidence>
<keyword evidence="2" id="KW-0813">Transport</keyword>
<evidence type="ECO:0000256" key="3">
    <source>
        <dbReference type="ARBA" id="ARBA00022741"/>
    </source>
</evidence>
<evidence type="ECO:0000313" key="8">
    <source>
        <dbReference type="Proteomes" id="UP000319865"/>
    </source>
</evidence>
<keyword evidence="4 7" id="KW-0067">ATP-binding</keyword>